<dbReference type="AlphaFoldDB" id="A0A0A1FM30"/>
<name>A0A0A1FM30_9BURK</name>
<accession>A0A0A1FM30</accession>
<dbReference type="InterPro" id="IPR036237">
    <property type="entry name" value="Xyl_isomerase-like_sf"/>
</dbReference>
<dbReference type="KEGG" id="care:LT85_4869"/>
<dbReference type="PANTHER" id="PTHR42194">
    <property type="entry name" value="UPF0276 PROTEIN HI_1600"/>
    <property type="match status" value="1"/>
</dbReference>
<dbReference type="RefSeq" id="WP_253273618.1">
    <property type="nucleotide sequence ID" value="NZ_CP009962.1"/>
</dbReference>
<keyword evidence="2" id="KW-1185">Reference proteome</keyword>
<organism evidence="1 2">
    <name type="scientific">Collimonas arenae</name>
    <dbReference type="NCBI Taxonomy" id="279058"/>
    <lineage>
        <taxon>Bacteria</taxon>
        <taxon>Pseudomonadati</taxon>
        <taxon>Pseudomonadota</taxon>
        <taxon>Betaproteobacteria</taxon>
        <taxon>Burkholderiales</taxon>
        <taxon>Oxalobacteraceae</taxon>
        <taxon>Collimonas</taxon>
    </lineage>
</organism>
<dbReference type="PANTHER" id="PTHR42194:SF1">
    <property type="entry name" value="UPF0276 PROTEIN HI_1600"/>
    <property type="match status" value="1"/>
</dbReference>
<sequence>MRGIATQPAKAEGAGALSSMPRLGLGLGLRNVHFDHILTEWPKVDWFEAISENFMDSGGRPRAVLRRIAERYPITLHGVSLSIGSTDPLNRSYLARLRQLADEVSPRWVSDHLCWSGMQGINSHDLLPLPLNEDTLVHVIARVAQAQELLGRPLVLENPSTYMRFRDSSIDEPAFLGELCRATGCWLLLDVNNVYVSCFNAGTDPWDYLERFPFKRVVQLHLAGHQHCGTHIVDTHDRPVCDDVWQLFRAAWQRSGGAATLLEWDGDVPPFERVQAELMLAQKVLHGDTPTSTMSPSRLQSDTAEALSTPVDFLVPRIMGSSALYRP</sequence>
<dbReference type="Pfam" id="PF05114">
    <property type="entry name" value="MbnB_TglH_ChrH"/>
    <property type="match status" value="1"/>
</dbReference>
<evidence type="ECO:0000313" key="2">
    <source>
        <dbReference type="Proteomes" id="UP000030302"/>
    </source>
</evidence>
<dbReference type="Gene3D" id="3.20.20.150">
    <property type="entry name" value="Divalent-metal-dependent TIM barrel enzymes"/>
    <property type="match status" value="1"/>
</dbReference>
<dbReference type="InterPro" id="IPR007801">
    <property type="entry name" value="MbnB/TglH/ChrH"/>
</dbReference>
<dbReference type="HOGENOM" id="CLU_064263_0_0_4"/>
<dbReference type="Proteomes" id="UP000030302">
    <property type="component" value="Chromosome"/>
</dbReference>
<dbReference type="STRING" id="279058.LT85_4869"/>
<dbReference type="NCBIfam" id="NF003818">
    <property type="entry name" value="PRK05409.1"/>
    <property type="match status" value="1"/>
</dbReference>
<dbReference type="SUPFAM" id="SSF51658">
    <property type="entry name" value="Xylose isomerase-like"/>
    <property type="match status" value="1"/>
</dbReference>
<dbReference type="EMBL" id="CP009962">
    <property type="protein sequence ID" value="AIY44027.1"/>
    <property type="molecule type" value="Genomic_DNA"/>
</dbReference>
<reference evidence="2" key="1">
    <citation type="journal article" date="2014" name="Soil Biol. Biochem.">
        <title>Structure and function of bacterial communities in ageing soils: Insights from the Mendocino ecological staircase.</title>
        <authorList>
            <person name="Uroz S."/>
            <person name="Tech J.J."/>
            <person name="Sawaya N.A."/>
            <person name="Frey-Klett P."/>
            <person name="Leveau J.H.J."/>
        </authorList>
    </citation>
    <scope>NUCLEOTIDE SEQUENCE [LARGE SCALE GENOMIC DNA]</scope>
    <source>
        <strain evidence="2">Cal35</strain>
    </source>
</reference>
<proteinExistence type="predicted"/>
<evidence type="ECO:0000313" key="1">
    <source>
        <dbReference type="EMBL" id="AIY44027.1"/>
    </source>
</evidence>
<gene>
    <name evidence="1" type="ORF">LT85_4869</name>
</gene>
<protein>
    <submittedName>
        <fullName evidence="1">Uncharacterized protein</fullName>
    </submittedName>
</protein>